<dbReference type="EMBL" id="BMHK01000007">
    <property type="protein sequence ID" value="GGB96609.1"/>
    <property type="molecule type" value="Genomic_DNA"/>
</dbReference>
<protein>
    <submittedName>
        <fullName evidence="1">Uncharacterized protein</fullName>
    </submittedName>
</protein>
<organism evidence="1 2">
    <name type="scientific">Novosphingobium endophyticum</name>
    <dbReference type="NCBI Taxonomy" id="1955250"/>
    <lineage>
        <taxon>Bacteria</taxon>
        <taxon>Pseudomonadati</taxon>
        <taxon>Pseudomonadota</taxon>
        <taxon>Alphaproteobacteria</taxon>
        <taxon>Sphingomonadales</taxon>
        <taxon>Sphingomonadaceae</taxon>
        <taxon>Novosphingobium</taxon>
    </lineage>
</organism>
<proteinExistence type="predicted"/>
<gene>
    <name evidence="1" type="ORF">GCM10011494_13830</name>
</gene>
<comment type="caution">
    <text evidence="1">The sequence shown here is derived from an EMBL/GenBank/DDBJ whole genome shotgun (WGS) entry which is preliminary data.</text>
</comment>
<accession>A0A916TQZ5</accession>
<dbReference type="AlphaFoldDB" id="A0A916TQZ5"/>
<name>A0A916TQZ5_9SPHN</name>
<keyword evidence="2" id="KW-1185">Reference proteome</keyword>
<reference evidence="1" key="1">
    <citation type="journal article" date="2014" name="Int. J. Syst. Evol. Microbiol.">
        <title>Complete genome sequence of Corynebacterium casei LMG S-19264T (=DSM 44701T), isolated from a smear-ripened cheese.</title>
        <authorList>
            <consortium name="US DOE Joint Genome Institute (JGI-PGF)"/>
            <person name="Walter F."/>
            <person name="Albersmeier A."/>
            <person name="Kalinowski J."/>
            <person name="Ruckert C."/>
        </authorList>
    </citation>
    <scope>NUCLEOTIDE SEQUENCE</scope>
    <source>
        <strain evidence="1">CGMCC 1.15095</strain>
    </source>
</reference>
<evidence type="ECO:0000313" key="2">
    <source>
        <dbReference type="Proteomes" id="UP000608154"/>
    </source>
</evidence>
<sequence>MKATRRRALVLTDDAAGHPFRRSLPLHVRARPLDEDVQQANSLAKLRWQMMGGDWQGFLRAYCASFVAISIFIA</sequence>
<dbReference type="RefSeq" id="WP_188769848.1">
    <property type="nucleotide sequence ID" value="NZ_BMHK01000007.1"/>
</dbReference>
<dbReference type="Proteomes" id="UP000608154">
    <property type="component" value="Unassembled WGS sequence"/>
</dbReference>
<reference evidence="1" key="2">
    <citation type="submission" date="2020-09" db="EMBL/GenBank/DDBJ databases">
        <authorList>
            <person name="Sun Q."/>
            <person name="Zhou Y."/>
        </authorList>
    </citation>
    <scope>NUCLEOTIDE SEQUENCE</scope>
    <source>
        <strain evidence="1">CGMCC 1.15095</strain>
    </source>
</reference>
<evidence type="ECO:0000313" key="1">
    <source>
        <dbReference type="EMBL" id="GGB96609.1"/>
    </source>
</evidence>